<feature type="transmembrane region" description="Helical" evidence="1">
    <location>
        <begin position="52"/>
        <end position="80"/>
    </location>
</feature>
<evidence type="ECO:0000313" key="5">
    <source>
        <dbReference type="Proteomes" id="UP000809431"/>
    </source>
</evidence>
<comment type="caution">
    <text evidence="4">The sequence shown here is derived from an EMBL/GenBank/DDBJ whole genome shotgun (WGS) entry which is preliminary data.</text>
</comment>
<organism evidence="4 5">
    <name type="scientific">Jeongeupia naejangsanensis</name>
    <dbReference type="NCBI Taxonomy" id="613195"/>
    <lineage>
        <taxon>Bacteria</taxon>
        <taxon>Pseudomonadati</taxon>
        <taxon>Pseudomonadota</taxon>
        <taxon>Betaproteobacteria</taxon>
        <taxon>Neisseriales</taxon>
        <taxon>Chitinibacteraceae</taxon>
        <taxon>Jeongeupia</taxon>
    </lineage>
</organism>
<feature type="domain" description="GAF" evidence="2">
    <location>
        <begin position="181"/>
        <end position="297"/>
    </location>
</feature>
<name>A0ABS2BRL3_9NEIS</name>
<dbReference type="Gene3D" id="3.30.450.40">
    <property type="match status" value="1"/>
</dbReference>
<keyword evidence="1" id="KW-1133">Transmembrane helix</keyword>
<keyword evidence="1" id="KW-0812">Transmembrane</keyword>
<evidence type="ECO:0000259" key="2">
    <source>
        <dbReference type="Pfam" id="PF13492"/>
    </source>
</evidence>
<dbReference type="InterPro" id="IPR038367">
    <property type="entry name" value="PelD_GGDEF_sf"/>
</dbReference>
<dbReference type="RefSeq" id="WP_203539836.1">
    <property type="nucleotide sequence ID" value="NZ_JAESND010000012.1"/>
</dbReference>
<proteinExistence type="predicted"/>
<dbReference type="InterPro" id="IPR031583">
    <property type="entry name" value="PelD_GGDEF"/>
</dbReference>
<accession>A0ABS2BRL3</accession>
<gene>
    <name evidence="4" type="ORF">JMJ54_17425</name>
</gene>
<keyword evidence="5" id="KW-1185">Reference proteome</keyword>
<sequence>MLKLANWQTYVTQARLPWWHWAEALGMPALGLAIGLWLSPADPFGVEAPFPWLWLIPLLVALRYGMLPGLSAAAVLLLGWMLLAHNQPLPPAYFIGGLIMTMIAGEYSGIWRTRVRRVEELNRYIDERLDRLARQHHLLRLSHERLEQNLISRPVTLRDALARLRELLDAHRGEGNLPVAQSFLDFMAQFCQLEAAALFEWRNGELVRDPVALIGSDHNYDTDDALLVYAISHRTLCHVQTDALQTTETGLLVAVPLRNSIGAQIGVLAIKHMPFFALNDDTLQMISVLSAYYAEQVSVRELAAPLLEALPDCPASFAYEVFNLQRVRRESGLTSSIVVQFFRHGAQQHDIFNTVLRAQRGLDQTWVLQDRPTRALITLMPLSTARVIEGYVARIETLLQERFGKSPHQAGFSYHCVELTKADAWIQLQGLLRENRALAPLEADKAEA</sequence>
<dbReference type="EMBL" id="JAESND010000012">
    <property type="protein sequence ID" value="MBM3117621.1"/>
    <property type="molecule type" value="Genomic_DNA"/>
</dbReference>
<dbReference type="Pfam" id="PF16963">
    <property type="entry name" value="PelD_GGDEF"/>
    <property type="match status" value="1"/>
</dbReference>
<dbReference type="InterPro" id="IPR003018">
    <property type="entry name" value="GAF"/>
</dbReference>
<reference evidence="4 5" key="1">
    <citation type="submission" date="2021-01" db="EMBL/GenBank/DDBJ databases">
        <title>Draft Genome Sequence and Polyhydroxyalkanoate Biosynthetic Potential of Jeongeupia naejangsanensis Type Strain DSM 24253.</title>
        <authorList>
            <person name="Turrini P."/>
            <person name="Artuso I."/>
            <person name="Lugli G.A."/>
            <person name="Frangipani E."/>
            <person name="Ventura M."/>
            <person name="Visca P."/>
        </authorList>
    </citation>
    <scope>NUCLEOTIDE SEQUENCE [LARGE SCALE GENOMIC DNA]</scope>
    <source>
        <strain evidence="4 5">DSM 24253</strain>
    </source>
</reference>
<dbReference type="InterPro" id="IPR029016">
    <property type="entry name" value="GAF-like_dom_sf"/>
</dbReference>
<dbReference type="Gene3D" id="3.30.70.2880">
    <property type="match status" value="1"/>
</dbReference>
<evidence type="ECO:0000256" key="1">
    <source>
        <dbReference type="SAM" id="Phobius"/>
    </source>
</evidence>
<dbReference type="Pfam" id="PF13492">
    <property type="entry name" value="GAF_3"/>
    <property type="match status" value="1"/>
</dbReference>
<feature type="transmembrane region" description="Helical" evidence="1">
    <location>
        <begin position="21"/>
        <end position="40"/>
    </location>
</feature>
<feature type="domain" description="PelD GGDEF" evidence="3">
    <location>
        <begin position="311"/>
        <end position="433"/>
    </location>
</feature>
<evidence type="ECO:0000259" key="3">
    <source>
        <dbReference type="Pfam" id="PF16963"/>
    </source>
</evidence>
<keyword evidence="1" id="KW-0472">Membrane</keyword>
<evidence type="ECO:0000313" key="4">
    <source>
        <dbReference type="EMBL" id="MBM3117621.1"/>
    </source>
</evidence>
<feature type="transmembrane region" description="Helical" evidence="1">
    <location>
        <begin position="92"/>
        <end position="111"/>
    </location>
</feature>
<protein>
    <submittedName>
        <fullName evidence="4">GAF domain-containing protein</fullName>
    </submittedName>
</protein>
<dbReference type="Proteomes" id="UP000809431">
    <property type="component" value="Unassembled WGS sequence"/>
</dbReference>